<dbReference type="EMBL" id="SSOB01000011">
    <property type="protein sequence ID" value="THF80345.1"/>
    <property type="molecule type" value="Genomic_DNA"/>
</dbReference>
<keyword evidence="1 2" id="KW-0413">Isomerase</keyword>
<evidence type="ECO:0000256" key="2">
    <source>
        <dbReference type="PIRNR" id="PIRNR006241"/>
    </source>
</evidence>
<dbReference type="InterPro" id="IPR036237">
    <property type="entry name" value="Xyl_isomerase-like_sf"/>
</dbReference>
<evidence type="ECO:0000313" key="5">
    <source>
        <dbReference type="EMBL" id="THF80345.1"/>
    </source>
</evidence>
<name>A0A4S4BYK5_9BACL</name>
<dbReference type="PANTHER" id="PTHR43489:SF3">
    <property type="entry name" value="XYLOSE ISOMERASE DOMAIN PROTEIN TIM BARREL"/>
    <property type="match status" value="1"/>
</dbReference>
<dbReference type="RefSeq" id="WP_136369782.1">
    <property type="nucleotide sequence ID" value="NZ_SSOB01000011.1"/>
</dbReference>
<dbReference type="InterPro" id="IPR026040">
    <property type="entry name" value="HyI-like"/>
</dbReference>
<organism evidence="5 6">
    <name type="scientific">Cohnella fermenti</name>
    <dbReference type="NCBI Taxonomy" id="2565925"/>
    <lineage>
        <taxon>Bacteria</taxon>
        <taxon>Bacillati</taxon>
        <taxon>Bacillota</taxon>
        <taxon>Bacilli</taxon>
        <taxon>Bacillales</taxon>
        <taxon>Paenibacillaceae</taxon>
        <taxon>Cohnella</taxon>
    </lineage>
</organism>
<dbReference type="PANTHER" id="PTHR43489">
    <property type="entry name" value="ISOMERASE"/>
    <property type="match status" value="1"/>
</dbReference>
<evidence type="ECO:0000313" key="6">
    <source>
        <dbReference type="Proteomes" id="UP000310636"/>
    </source>
</evidence>
<feature type="active site" description="Proton donor/acceptor" evidence="3">
    <location>
        <position position="234"/>
    </location>
</feature>
<dbReference type="OrthoDB" id="9786584at2"/>
<protein>
    <submittedName>
        <fullName evidence="5">Glyoxylate-induced protein</fullName>
    </submittedName>
</protein>
<comment type="similarity">
    <text evidence="2">Belongs to the hyi family.</text>
</comment>
<dbReference type="SUPFAM" id="SSF51658">
    <property type="entry name" value="Xylose isomerase-like"/>
    <property type="match status" value="1"/>
</dbReference>
<reference evidence="5 6" key="1">
    <citation type="submission" date="2019-04" db="EMBL/GenBank/DDBJ databases">
        <title>Cohnella sp. nov. isolated from preserved vegetables.</title>
        <authorList>
            <person name="Lin S.-Y."/>
            <person name="Hung M.-H."/>
            <person name="Young C.-C."/>
        </authorList>
    </citation>
    <scope>NUCLEOTIDE SEQUENCE [LARGE SCALE GENOMIC DNA]</scope>
    <source>
        <strain evidence="5 6">CC-MHH1044</strain>
    </source>
</reference>
<dbReference type="GO" id="GO:0016853">
    <property type="term" value="F:isomerase activity"/>
    <property type="evidence" value="ECO:0007669"/>
    <property type="project" value="UniProtKB-KW"/>
</dbReference>
<dbReference type="Gene3D" id="3.20.20.150">
    <property type="entry name" value="Divalent-metal-dependent TIM barrel enzymes"/>
    <property type="match status" value="1"/>
</dbReference>
<evidence type="ECO:0000256" key="3">
    <source>
        <dbReference type="PIRSR" id="PIRSR006241-50"/>
    </source>
</evidence>
<evidence type="ECO:0000259" key="4">
    <source>
        <dbReference type="Pfam" id="PF01261"/>
    </source>
</evidence>
<dbReference type="PIRSF" id="PIRSF006241">
    <property type="entry name" value="HyI"/>
    <property type="match status" value="1"/>
</dbReference>
<dbReference type="InterPro" id="IPR050417">
    <property type="entry name" value="Sugar_Epim/Isomerase"/>
</dbReference>
<dbReference type="Pfam" id="PF01261">
    <property type="entry name" value="AP_endonuc_2"/>
    <property type="match status" value="1"/>
</dbReference>
<dbReference type="Proteomes" id="UP000310636">
    <property type="component" value="Unassembled WGS sequence"/>
</dbReference>
<keyword evidence="6" id="KW-1185">Reference proteome</keyword>
<dbReference type="InterPro" id="IPR013022">
    <property type="entry name" value="Xyl_isomerase-like_TIM-brl"/>
</dbReference>
<sequence length="279" mass="31442">MIFSPSIDAVFGQTRMSIGEQLELVRAIGYNAFEMWGWWDKELDELERAKDRLELTLASMCTRMVSLVDPACRSRYIAGLQESLTVARRLNCAHLISQTGNLLPGVSREAQRMSLIAGLKEAVPLLAQAGITLLIEPLNTRIDHPGYYLERSSEAFAIIDEVDSPYVKLVFDMYHQQITEGNLIPAIVSHIDRIAYFHMADHPGRHEAGTGEIHYPNVLEAIRGAGYDGYVGMEYFPLSDAKTSLMKMRSQFLHFEALTEEQQVRAVVSVHELFRKPNG</sequence>
<evidence type="ECO:0000256" key="1">
    <source>
        <dbReference type="ARBA" id="ARBA00023235"/>
    </source>
</evidence>
<proteinExistence type="inferred from homology"/>
<accession>A0A4S4BYK5</accession>
<gene>
    <name evidence="5" type="ORF">E6C55_10705</name>
</gene>
<dbReference type="AlphaFoldDB" id="A0A4S4BYK5"/>
<feature type="active site" description="Proton donor/acceptor" evidence="3">
    <location>
        <position position="136"/>
    </location>
</feature>
<comment type="caution">
    <text evidence="5">The sequence shown here is derived from an EMBL/GenBank/DDBJ whole genome shotgun (WGS) entry which is preliminary data.</text>
</comment>
<feature type="domain" description="Xylose isomerase-like TIM barrel" evidence="4">
    <location>
        <begin position="22"/>
        <end position="247"/>
    </location>
</feature>